<dbReference type="EMBL" id="CP136051">
    <property type="protein sequence ID" value="WOK07101.1"/>
    <property type="molecule type" value="Genomic_DNA"/>
</dbReference>
<evidence type="ECO:0000313" key="2">
    <source>
        <dbReference type="EMBL" id="WOK07101.1"/>
    </source>
</evidence>
<keyword evidence="3" id="KW-1185">Reference proteome</keyword>
<sequence>MIVCKPKINTYFSIAVFEVVAGGLLGLIYYQLPNMGQWKWLGRLLLPILIGIMLAILIKVIWSLKNVKVAKERFEVFFPIRRKKLTYTGKNLQKWKEETIKTAGGVYKEVTLIFDDGRKISVSQQEHTDYAQLLKYMHQKFSRAKT</sequence>
<evidence type="ECO:0000313" key="3">
    <source>
        <dbReference type="Proteomes" id="UP001302349"/>
    </source>
</evidence>
<keyword evidence="1" id="KW-0472">Membrane</keyword>
<protein>
    <submittedName>
        <fullName evidence="2">Uncharacterized protein</fullName>
    </submittedName>
</protein>
<keyword evidence="1" id="KW-1133">Transmembrane helix</keyword>
<accession>A0ABZ0ITT2</accession>
<feature type="transmembrane region" description="Helical" evidence="1">
    <location>
        <begin position="44"/>
        <end position="64"/>
    </location>
</feature>
<proteinExistence type="predicted"/>
<organism evidence="2 3">
    <name type="scientific">Imperialibacter roseus</name>
    <dbReference type="NCBI Taxonomy" id="1324217"/>
    <lineage>
        <taxon>Bacteria</taxon>
        <taxon>Pseudomonadati</taxon>
        <taxon>Bacteroidota</taxon>
        <taxon>Cytophagia</taxon>
        <taxon>Cytophagales</taxon>
        <taxon>Flammeovirgaceae</taxon>
        <taxon>Imperialibacter</taxon>
    </lineage>
</organism>
<dbReference type="RefSeq" id="WP_317489788.1">
    <property type="nucleotide sequence ID" value="NZ_CP136051.1"/>
</dbReference>
<keyword evidence="1" id="KW-0812">Transmembrane</keyword>
<evidence type="ECO:0000256" key="1">
    <source>
        <dbReference type="SAM" id="Phobius"/>
    </source>
</evidence>
<dbReference type="Proteomes" id="UP001302349">
    <property type="component" value="Chromosome"/>
</dbReference>
<feature type="transmembrane region" description="Helical" evidence="1">
    <location>
        <begin position="12"/>
        <end position="32"/>
    </location>
</feature>
<gene>
    <name evidence="2" type="ORF">RT717_00510</name>
</gene>
<reference evidence="2 3" key="1">
    <citation type="journal article" date="2023" name="Microbiol. Resour. Announc.">
        <title>Complete Genome Sequence of Imperialibacter roseus strain P4T.</title>
        <authorList>
            <person name="Tizabi D.R."/>
            <person name="Bachvaroff T."/>
            <person name="Hill R.T."/>
        </authorList>
    </citation>
    <scope>NUCLEOTIDE SEQUENCE [LARGE SCALE GENOMIC DNA]</scope>
    <source>
        <strain evidence="2 3">P4T</strain>
    </source>
</reference>
<name>A0ABZ0ITT2_9BACT</name>